<name>A0A2H3NHT6_9BACT</name>
<dbReference type="Pfam" id="PF01894">
    <property type="entry name" value="YjbQ"/>
    <property type="match status" value="1"/>
</dbReference>
<dbReference type="InterPro" id="IPR035917">
    <property type="entry name" value="YjbQ-like_sf"/>
</dbReference>
<dbReference type="RefSeq" id="WP_098063528.1">
    <property type="nucleotide sequence ID" value="NZ_PDEP01000027.1"/>
</dbReference>
<organism evidence="2 3">
    <name type="scientific">Longimonas halophila</name>
    <dbReference type="NCBI Taxonomy" id="1469170"/>
    <lineage>
        <taxon>Bacteria</taxon>
        <taxon>Pseudomonadati</taxon>
        <taxon>Rhodothermota</taxon>
        <taxon>Rhodothermia</taxon>
        <taxon>Rhodothermales</taxon>
        <taxon>Salisaetaceae</taxon>
        <taxon>Longimonas</taxon>
    </lineage>
</organism>
<dbReference type="InterPro" id="IPR001602">
    <property type="entry name" value="UPF0047_YjbQ-like"/>
</dbReference>
<dbReference type="Proteomes" id="UP000221024">
    <property type="component" value="Unassembled WGS sequence"/>
</dbReference>
<dbReference type="PIRSF" id="PIRSF004681">
    <property type="entry name" value="UCP004681"/>
    <property type="match status" value="1"/>
</dbReference>
<dbReference type="Gene3D" id="2.60.120.460">
    <property type="entry name" value="YjbQ-like"/>
    <property type="match status" value="1"/>
</dbReference>
<reference evidence="2 3" key="1">
    <citation type="submission" date="2017-10" db="EMBL/GenBank/DDBJ databases">
        <title>Draft genome of Longimonas halophila.</title>
        <authorList>
            <person name="Goh K.M."/>
            <person name="Shamsir M.S."/>
            <person name="Lim S.W."/>
        </authorList>
    </citation>
    <scope>NUCLEOTIDE SEQUENCE [LARGE SCALE GENOMIC DNA]</scope>
    <source>
        <strain evidence="2 3">KCTC 42399</strain>
    </source>
</reference>
<dbReference type="SUPFAM" id="SSF111038">
    <property type="entry name" value="YjbQ-like"/>
    <property type="match status" value="1"/>
</dbReference>
<dbReference type="OrthoDB" id="9801725at2"/>
<dbReference type="EMBL" id="PDEP01000027">
    <property type="protein sequence ID" value="PEN04563.1"/>
    <property type="molecule type" value="Genomic_DNA"/>
</dbReference>
<dbReference type="PANTHER" id="PTHR30615:SF8">
    <property type="entry name" value="UPF0047 PROTEIN C4A8.02C"/>
    <property type="match status" value="1"/>
</dbReference>
<evidence type="ECO:0008006" key="4">
    <source>
        <dbReference type="Google" id="ProtNLM"/>
    </source>
</evidence>
<gene>
    <name evidence="2" type="ORF">CRI93_14945</name>
</gene>
<comment type="similarity">
    <text evidence="1">Belongs to the UPF0047 family.</text>
</comment>
<sequence length="120" mass="12977">MQGTIANCGVACSQGMLHVFIQHTSASLALNEAASPDVRGDLERHLNHLVPEEQPYYQHTLEGPDDMPAHIKAVLIGPGLWLPVQDGALALGTWQGLYLCEHRDQGGPRTLMLTLMGPDA</sequence>
<dbReference type="NCBIfam" id="TIGR00149">
    <property type="entry name" value="TIGR00149_YjbQ"/>
    <property type="match status" value="1"/>
</dbReference>
<evidence type="ECO:0000313" key="3">
    <source>
        <dbReference type="Proteomes" id="UP000221024"/>
    </source>
</evidence>
<keyword evidence="3" id="KW-1185">Reference proteome</keyword>
<evidence type="ECO:0000256" key="1">
    <source>
        <dbReference type="ARBA" id="ARBA00005534"/>
    </source>
</evidence>
<dbReference type="AlphaFoldDB" id="A0A2H3NHT6"/>
<accession>A0A2H3NHT6</accession>
<proteinExistence type="inferred from homology"/>
<dbReference type="PANTHER" id="PTHR30615">
    <property type="entry name" value="UNCHARACTERIZED PROTEIN YJBQ-RELATED"/>
    <property type="match status" value="1"/>
</dbReference>
<evidence type="ECO:0000313" key="2">
    <source>
        <dbReference type="EMBL" id="PEN04563.1"/>
    </source>
</evidence>
<comment type="caution">
    <text evidence="2">The sequence shown here is derived from an EMBL/GenBank/DDBJ whole genome shotgun (WGS) entry which is preliminary data.</text>
</comment>
<protein>
    <recommendedName>
        <fullName evidence="4">Secondary thiamine-phosphate synthase</fullName>
    </recommendedName>
</protein>